<dbReference type="PROSITE" id="PS51421">
    <property type="entry name" value="RAS"/>
    <property type="match status" value="1"/>
</dbReference>
<evidence type="ECO:0000256" key="11">
    <source>
        <dbReference type="ARBA" id="ARBA00023289"/>
    </source>
</evidence>
<protein>
    <recommendedName>
        <fullName evidence="3">small monomeric GTPase</fullName>
        <ecNumber evidence="3">3.6.5.2</ecNumber>
    </recommendedName>
</protein>
<evidence type="ECO:0000256" key="4">
    <source>
        <dbReference type="ARBA" id="ARBA00022448"/>
    </source>
</evidence>
<evidence type="ECO:0000313" key="15">
    <source>
        <dbReference type="Proteomes" id="UP000438429"/>
    </source>
</evidence>
<comment type="catalytic activity">
    <reaction evidence="13">
        <text>GTP + H2O = GDP + phosphate + H(+)</text>
        <dbReference type="Rhea" id="RHEA:19669"/>
        <dbReference type="ChEBI" id="CHEBI:15377"/>
        <dbReference type="ChEBI" id="CHEBI:15378"/>
        <dbReference type="ChEBI" id="CHEBI:37565"/>
        <dbReference type="ChEBI" id="CHEBI:43474"/>
        <dbReference type="ChEBI" id="CHEBI:58189"/>
        <dbReference type="EC" id="3.6.5.2"/>
    </reaction>
    <physiologicalReaction direction="left-to-right" evidence="13">
        <dbReference type="Rhea" id="RHEA:19670"/>
    </physiologicalReaction>
</comment>
<dbReference type="AlphaFoldDB" id="A0A6A4TXR9"/>
<evidence type="ECO:0000256" key="9">
    <source>
        <dbReference type="ARBA" id="ARBA00023134"/>
    </source>
</evidence>
<dbReference type="InterPro" id="IPR027417">
    <property type="entry name" value="P-loop_NTPase"/>
</dbReference>
<dbReference type="SMART" id="SM00176">
    <property type="entry name" value="RAN"/>
    <property type="match status" value="1"/>
</dbReference>
<keyword evidence="7" id="KW-0378">Hydrolase</keyword>
<dbReference type="PRINTS" id="PR00449">
    <property type="entry name" value="RASTRNSFRMNG"/>
</dbReference>
<comment type="caution">
    <text evidence="14">The sequence shown here is derived from an EMBL/GenBank/DDBJ whole genome shotgun (WGS) entry which is preliminary data.</text>
</comment>
<dbReference type="EMBL" id="VEVO01000001">
    <property type="protein sequence ID" value="KAF0047281.1"/>
    <property type="molecule type" value="Genomic_DNA"/>
</dbReference>
<dbReference type="SMART" id="SM00173">
    <property type="entry name" value="RAS"/>
    <property type="match status" value="1"/>
</dbReference>
<dbReference type="PROSITE" id="PS00675">
    <property type="entry name" value="SIGMA54_INTERACT_1"/>
    <property type="match status" value="1"/>
</dbReference>
<dbReference type="SUPFAM" id="SSF52540">
    <property type="entry name" value="P-loop containing nucleoside triphosphate hydrolases"/>
    <property type="match status" value="1"/>
</dbReference>
<comment type="subcellular location">
    <subcellularLocation>
        <location evidence="12">Golgi apparatus</location>
        <location evidence="12">cis-Golgi network membrane</location>
    </subcellularLocation>
    <subcellularLocation>
        <location evidence="1">Lipid droplet</location>
    </subcellularLocation>
</comment>
<evidence type="ECO:0000256" key="7">
    <source>
        <dbReference type="ARBA" id="ARBA00022801"/>
    </source>
</evidence>
<evidence type="ECO:0000256" key="2">
    <source>
        <dbReference type="ARBA" id="ARBA00006270"/>
    </source>
</evidence>
<gene>
    <name evidence="14" type="ORF">F2P81_000914</name>
</gene>
<dbReference type="GO" id="GO:0005794">
    <property type="term" value="C:Golgi apparatus"/>
    <property type="evidence" value="ECO:0007669"/>
    <property type="project" value="UniProtKB-SubCell"/>
</dbReference>
<dbReference type="GO" id="GO:0005525">
    <property type="term" value="F:GTP binding"/>
    <property type="evidence" value="ECO:0007669"/>
    <property type="project" value="UniProtKB-KW"/>
</dbReference>
<sequence length="254" mass="28638">MDDDVLTTLKLLIIGESGVGKSSLLLRFTDDTFDPEQSATIGVDFKVKTLAIDGNKAKLAIWDTAGQERFRTLTPSYYRGAQGVILVYDVTKRETFTKLENWLNELETYTTRNDIVKMLVGNKIDQDDHEVDRNEGLKFARKHSMLFIEASAKTKDGVQCAFEELVEKILQTPGLWESEGQGQKRIVPERPLVRGSLNITERDVPRKGGSRAADILLRLNVSSRVPVFVIFRQLTPAALRSDDSRELICHKNNV</sequence>
<reference evidence="14 15" key="1">
    <citation type="submission" date="2019-06" db="EMBL/GenBank/DDBJ databases">
        <title>Draft genomes of female and male turbot (Scophthalmus maximus).</title>
        <authorList>
            <person name="Xu H."/>
            <person name="Xu X.-W."/>
            <person name="Shao C."/>
            <person name="Chen S."/>
        </authorList>
    </citation>
    <scope>NUCLEOTIDE SEQUENCE [LARGE SCALE GENOMIC DNA]</scope>
    <source>
        <strain evidence="14">Ysfricsl-2016a</strain>
        <tissue evidence="14">Blood</tissue>
    </source>
</reference>
<dbReference type="GO" id="GO:0015031">
    <property type="term" value="P:protein transport"/>
    <property type="evidence" value="ECO:0007669"/>
    <property type="project" value="UniProtKB-KW"/>
</dbReference>
<dbReference type="PANTHER" id="PTHR47977">
    <property type="entry name" value="RAS-RELATED PROTEIN RAB"/>
    <property type="match status" value="1"/>
</dbReference>
<dbReference type="SMART" id="SM00174">
    <property type="entry name" value="RHO"/>
    <property type="match status" value="1"/>
</dbReference>
<evidence type="ECO:0000256" key="1">
    <source>
        <dbReference type="ARBA" id="ARBA00004502"/>
    </source>
</evidence>
<dbReference type="Pfam" id="PF00071">
    <property type="entry name" value="Ras"/>
    <property type="match status" value="1"/>
</dbReference>
<dbReference type="InterPro" id="IPR005225">
    <property type="entry name" value="Small_GTP-bd"/>
</dbReference>
<evidence type="ECO:0000313" key="14">
    <source>
        <dbReference type="EMBL" id="KAF0047281.1"/>
    </source>
</evidence>
<evidence type="ECO:0000256" key="5">
    <source>
        <dbReference type="ARBA" id="ARBA00022677"/>
    </source>
</evidence>
<dbReference type="Gene3D" id="3.40.50.300">
    <property type="entry name" value="P-loop containing nucleotide triphosphate hydrolases"/>
    <property type="match status" value="1"/>
</dbReference>
<dbReference type="PROSITE" id="PS51419">
    <property type="entry name" value="RAB"/>
    <property type="match status" value="1"/>
</dbReference>
<organism evidence="14 15">
    <name type="scientific">Scophthalmus maximus</name>
    <name type="common">Turbot</name>
    <name type="synonym">Psetta maxima</name>
    <dbReference type="NCBI Taxonomy" id="52904"/>
    <lineage>
        <taxon>Eukaryota</taxon>
        <taxon>Metazoa</taxon>
        <taxon>Chordata</taxon>
        <taxon>Craniata</taxon>
        <taxon>Vertebrata</taxon>
        <taxon>Euteleostomi</taxon>
        <taxon>Actinopterygii</taxon>
        <taxon>Neopterygii</taxon>
        <taxon>Teleostei</taxon>
        <taxon>Neoteleostei</taxon>
        <taxon>Acanthomorphata</taxon>
        <taxon>Carangaria</taxon>
        <taxon>Pleuronectiformes</taxon>
        <taxon>Pleuronectoidei</taxon>
        <taxon>Scophthalmidae</taxon>
        <taxon>Scophthalmus</taxon>
    </lineage>
</organism>
<evidence type="ECO:0000256" key="12">
    <source>
        <dbReference type="ARBA" id="ARBA00024188"/>
    </source>
</evidence>
<keyword evidence="11" id="KW-0636">Prenylation</keyword>
<dbReference type="NCBIfam" id="TIGR00231">
    <property type="entry name" value="small_GTP"/>
    <property type="match status" value="1"/>
</dbReference>
<dbReference type="GO" id="GO:0003925">
    <property type="term" value="F:G protein activity"/>
    <property type="evidence" value="ECO:0007669"/>
    <property type="project" value="UniProtKB-EC"/>
</dbReference>
<keyword evidence="9" id="KW-0342">GTP-binding</keyword>
<dbReference type="CDD" id="cd01863">
    <property type="entry name" value="Rab18"/>
    <property type="match status" value="1"/>
</dbReference>
<dbReference type="InterPro" id="IPR001806">
    <property type="entry name" value="Small_GTPase"/>
</dbReference>
<dbReference type="PROSITE" id="PS51420">
    <property type="entry name" value="RHO"/>
    <property type="match status" value="1"/>
</dbReference>
<dbReference type="SMART" id="SM00177">
    <property type="entry name" value="ARF"/>
    <property type="match status" value="1"/>
</dbReference>
<keyword evidence="8" id="KW-0653">Protein transport</keyword>
<comment type="similarity">
    <text evidence="2">Belongs to the small GTPase superfamily. Rab family.</text>
</comment>
<keyword evidence="5" id="KW-0551">Lipid droplet</keyword>
<keyword evidence="4" id="KW-0813">Transport</keyword>
<name>A0A6A4TXR9_SCOMX</name>
<proteinExistence type="inferred from homology"/>
<evidence type="ECO:0000256" key="6">
    <source>
        <dbReference type="ARBA" id="ARBA00022741"/>
    </source>
</evidence>
<dbReference type="FunFam" id="3.40.50.300:FF:000430">
    <property type="entry name" value="Probable Ras-related protein Rab-18"/>
    <property type="match status" value="1"/>
</dbReference>
<keyword evidence="10" id="KW-0449">Lipoprotein</keyword>
<evidence type="ECO:0000256" key="3">
    <source>
        <dbReference type="ARBA" id="ARBA00011984"/>
    </source>
</evidence>
<dbReference type="SMART" id="SM00175">
    <property type="entry name" value="RAB"/>
    <property type="match status" value="1"/>
</dbReference>
<accession>A0A6A4TXR9</accession>
<dbReference type="Proteomes" id="UP000438429">
    <property type="component" value="Unassembled WGS sequence"/>
</dbReference>
<evidence type="ECO:0000256" key="13">
    <source>
        <dbReference type="ARBA" id="ARBA00047660"/>
    </source>
</evidence>
<evidence type="ECO:0000256" key="8">
    <source>
        <dbReference type="ARBA" id="ARBA00022927"/>
    </source>
</evidence>
<dbReference type="EC" id="3.6.5.2" evidence="3"/>
<dbReference type="InterPro" id="IPR025662">
    <property type="entry name" value="Sigma_54_int_dom_ATP-bd_1"/>
</dbReference>
<dbReference type="GO" id="GO:0005811">
    <property type="term" value="C:lipid droplet"/>
    <property type="evidence" value="ECO:0007669"/>
    <property type="project" value="UniProtKB-SubCell"/>
</dbReference>
<dbReference type="InterPro" id="IPR050227">
    <property type="entry name" value="Rab"/>
</dbReference>
<evidence type="ECO:0000256" key="10">
    <source>
        <dbReference type="ARBA" id="ARBA00023288"/>
    </source>
</evidence>
<keyword evidence="6" id="KW-0547">Nucleotide-binding</keyword>